<dbReference type="GO" id="GO:0005829">
    <property type="term" value="C:cytosol"/>
    <property type="evidence" value="ECO:0007669"/>
    <property type="project" value="UniProtKB-SubCell"/>
</dbReference>
<feature type="compositionally biased region" description="Acidic residues" evidence="12">
    <location>
        <begin position="503"/>
        <end position="514"/>
    </location>
</feature>
<name>A0AAW0QP39_9PEZI</name>
<dbReference type="SMART" id="SM00515">
    <property type="entry name" value="eIF5C"/>
    <property type="match status" value="1"/>
</dbReference>
<evidence type="ECO:0000256" key="8">
    <source>
        <dbReference type="ARBA" id="ARBA00031190"/>
    </source>
</evidence>
<evidence type="ECO:0000256" key="10">
    <source>
        <dbReference type="ARBA" id="ARBA00044345"/>
    </source>
</evidence>
<dbReference type="Gene3D" id="3.90.550.10">
    <property type="entry name" value="Spore Coat Polysaccharide Biosynthesis Protein SpsA, Chain A"/>
    <property type="match status" value="1"/>
</dbReference>
<gene>
    <name evidence="14" type="ORF">PG999_005869</name>
</gene>
<feature type="compositionally biased region" description="Low complexity" evidence="12">
    <location>
        <begin position="1"/>
        <end position="12"/>
    </location>
</feature>
<dbReference type="Gene3D" id="2.160.10.10">
    <property type="entry name" value="Hexapeptide repeat proteins"/>
    <property type="match status" value="2"/>
</dbReference>
<accession>A0AAW0QP39</accession>
<dbReference type="SUPFAM" id="SSF51161">
    <property type="entry name" value="Trimeric LpxA-like enzymes"/>
    <property type="match status" value="1"/>
</dbReference>
<evidence type="ECO:0000313" key="14">
    <source>
        <dbReference type="EMBL" id="KAK8113800.1"/>
    </source>
</evidence>
<keyword evidence="6" id="KW-0648">Protein biosynthesis</keyword>
<dbReference type="InterPro" id="IPR051956">
    <property type="entry name" value="eIF2B_epsilon"/>
</dbReference>
<dbReference type="GO" id="GO:0031369">
    <property type="term" value="F:translation initiation factor binding"/>
    <property type="evidence" value="ECO:0007669"/>
    <property type="project" value="InterPro"/>
</dbReference>
<dbReference type="InterPro" id="IPR029044">
    <property type="entry name" value="Nucleotide-diphossugar_trans"/>
</dbReference>
<evidence type="ECO:0000256" key="2">
    <source>
        <dbReference type="ARBA" id="ARBA00007878"/>
    </source>
</evidence>
<comment type="subcellular location">
    <subcellularLocation>
        <location evidence="1">Cytoplasm</location>
        <location evidence="1">Cytosol</location>
    </subcellularLocation>
</comment>
<dbReference type="EMBL" id="JAQQWP010000006">
    <property type="protein sequence ID" value="KAK8113800.1"/>
    <property type="molecule type" value="Genomic_DNA"/>
</dbReference>
<organism evidence="14 15">
    <name type="scientific">Apiospora kogelbergensis</name>
    <dbReference type="NCBI Taxonomy" id="1337665"/>
    <lineage>
        <taxon>Eukaryota</taxon>
        <taxon>Fungi</taxon>
        <taxon>Dikarya</taxon>
        <taxon>Ascomycota</taxon>
        <taxon>Pezizomycotina</taxon>
        <taxon>Sordariomycetes</taxon>
        <taxon>Xylariomycetidae</taxon>
        <taxon>Amphisphaeriales</taxon>
        <taxon>Apiosporaceae</taxon>
        <taxon>Apiospora</taxon>
    </lineage>
</organism>
<dbReference type="AlphaFoldDB" id="A0AAW0QP39"/>
<dbReference type="GO" id="GO:0005085">
    <property type="term" value="F:guanyl-nucleotide exchange factor activity"/>
    <property type="evidence" value="ECO:0007669"/>
    <property type="project" value="InterPro"/>
</dbReference>
<dbReference type="InterPro" id="IPR056764">
    <property type="entry name" value="LbH_EIF2B3/5"/>
</dbReference>
<dbReference type="Gene3D" id="1.25.40.180">
    <property type="match status" value="1"/>
</dbReference>
<evidence type="ECO:0000256" key="11">
    <source>
        <dbReference type="ARBA" id="ARBA00046432"/>
    </source>
</evidence>
<dbReference type="CDD" id="cd04197">
    <property type="entry name" value="eIF-2B_epsilon_N"/>
    <property type="match status" value="1"/>
</dbReference>
<dbReference type="PANTHER" id="PTHR45887">
    <property type="entry name" value="TRANSLATION INITIATION FACTOR EIF-2B SUBUNIT EPSILON"/>
    <property type="match status" value="1"/>
</dbReference>
<dbReference type="SUPFAM" id="SSF53448">
    <property type="entry name" value="Nucleotide-diphospho-sugar transferases"/>
    <property type="match status" value="1"/>
</dbReference>
<dbReference type="PROSITE" id="PS51363">
    <property type="entry name" value="W2"/>
    <property type="match status" value="1"/>
</dbReference>
<keyword evidence="15" id="KW-1185">Reference proteome</keyword>
<proteinExistence type="inferred from homology"/>
<evidence type="ECO:0000259" key="13">
    <source>
        <dbReference type="PROSITE" id="PS51363"/>
    </source>
</evidence>
<feature type="compositionally biased region" description="Low complexity" evidence="12">
    <location>
        <begin position="523"/>
        <end position="534"/>
    </location>
</feature>
<dbReference type="CDD" id="cd11558">
    <property type="entry name" value="W2_eIF2B_epsilon"/>
    <property type="match status" value="1"/>
</dbReference>
<dbReference type="GO" id="GO:0003743">
    <property type="term" value="F:translation initiation factor activity"/>
    <property type="evidence" value="ECO:0007669"/>
    <property type="project" value="UniProtKB-KW"/>
</dbReference>
<comment type="similarity">
    <text evidence="2">Belongs to the eIF-2B gamma/epsilon subunits family.</text>
</comment>
<dbReference type="FunFam" id="3.90.550.10:FF:000066">
    <property type="entry name" value="Translation initiation factor eIF-2B subunit epsilon"/>
    <property type="match status" value="1"/>
</dbReference>
<evidence type="ECO:0000256" key="3">
    <source>
        <dbReference type="ARBA" id="ARBA00018601"/>
    </source>
</evidence>
<comment type="subunit">
    <text evidence="11">Component of the translation initiation factor 2B (eIF2B) complex which is a heterodecamer of two sets of five different subunits: alpha, beta, gamma, delta and epsilon. Subunits alpha, beta and delta comprise a regulatory subcomplex and subunits epsilon and gamma comprise a catalytic subcomplex. Within the complex, the hexameric regulatory complex resides at the center, with the two heterodimeric catalytic subcomplexes bound on opposite sides.</text>
</comment>
<keyword evidence="4" id="KW-0963">Cytoplasm</keyword>
<evidence type="ECO:0000313" key="15">
    <source>
        <dbReference type="Proteomes" id="UP001392437"/>
    </source>
</evidence>
<evidence type="ECO:0000256" key="5">
    <source>
        <dbReference type="ARBA" id="ARBA00022540"/>
    </source>
</evidence>
<dbReference type="InterPro" id="IPR011004">
    <property type="entry name" value="Trimer_LpxA-like_sf"/>
</dbReference>
<keyword evidence="5 14" id="KW-0396">Initiation factor</keyword>
<dbReference type="PANTHER" id="PTHR45887:SF1">
    <property type="entry name" value="TRANSLATION INITIATION FACTOR EIF-2B SUBUNIT EPSILON"/>
    <property type="match status" value="1"/>
</dbReference>
<comment type="caution">
    <text evidence="14">The sequence shown here is derived from an EMBL/GenBank/DDBJ whole genome shotgun (WGS) entry which is preliminary data.</text>
</comment>
<dbReference type="InterPro" id="IPR005835">
    <property type="entry name" value="NTP_transferase_dom"/>
</dbReference>
<sequence>MSSKGAKAGASAKAKKPTKSGTEDKREDVLQAVIIADSFQTRFRPFTLEKPRCLLPLANTPLLEYTLEFLAMNGVQEVFIYASSFQEQIESYIRQSRWTPISRSCPFSTVDFIRVADARSVGDFLRDLDKRGLIEGDFVLVHGDLVSNISLDGALSAHRARKEANRDSIMTMVLREGGEDEHRSKVNGISPVFAVDPLAKRCLHYEEMNPLQSDHYIELDTDLLKQPELEIRSDLIDAQIDICTPDVLALWSESFDYELPRANYLHGVLKDYELNGKMIHTEIVSEGYAARATNFQMYEAISRDVLDGWTHPYVPDSNLVKRHTYQLRENNVYREDEVTINDGCDISNAVIGQDTVVGFESIIENSIIGRNCKIGKGVRITNSIIWEDVAIDDNAVVEHSIVAEFTTIGKNSCLSAGCLIGSGVAVGEGINVPSSSIISVISAQGTSVAPNTELLGPQGKGTQFIDPDMEDMEDDDPQRLQLSLGYSLEGYELYASSVSTLASDDEEDLSDDEVRDTARSGRTTSFASDDSSTAGASNFVTEAVAGLLEVLRGERGDFDSEKLEFTSLRLANDASDNAVRRAVATALVRRAVELINAESGGMETSKAAKCVLTERSGAKEFVSEVGVGGDSVAEQVDFTLAVQRACVSISRVIEVQKAGALCSALFQQMYSEDILEEEGILKWWEDARAKEGGEAMEQVREKCKALVDWLEDAEEEDSDEESDED</sequence>
<dbReference type="InterPro" id="IPR035543">
    <property type="entry name" value="eIF-2B_epsilon_N"/>
</dbReference>
<reference evidence="14 15" key="1">
    <citation type="submission" date="2023-01" db="EMBL/GenBank/DDBJ databases">
        <title>Analysis of 21 Apiospora genomes using comparative genomics revels a genus with tremendous synthesis potential of carbohydrate active enzymes and secondary metabolites.</title>
        <authorList>
            <person name="Sorensen T."/>
        </authorList>
    </citation>
    <scope>NUCLEOTIDE SEQUENCE [LARGE SCALE GENOMIC DNA]</scope>
    <source>
        <strain evidence="14 15">CBS 117206</strain>
    </source>
</reference>
<dbReference type="SUPFAM" id="SSF48371">
    <property type="entry name" value="ARM repeat"/>
    <property type="match status" value="1"/>
</dbReference>
<feature type="region of interest" description="Disordered" evidence="12">
    <location>
        <begin position="1"/>
        <end position="24"/>
    </location>
</feature>
<dbReference type="InterPro" id="IPR016024">
    <property type="entry name" value="ARM-type_fold"/>
</dbReference>
<evidence type="ECO:0000256" key="1">
    <source>
        <dbReference type="ARBA" id="ARBA00004514"/>
    </source>
</evidence>
<dbReference type="Proteomes" id="UP001392437">
    <property type="component" value="Unassembled WGS sequence"/>
</dbReference>
<evidence type="ECO:0000256" key="7">
    <source>
        <dbReference type="ARBA" id="ARBA00030179"/>
    </source>
</evidence>
<feature type="domain" description="W2" evidence="13">
    <location>
        <begin position="530"/>
        <end position="720"/>
    </location>
</feature>
<evidence type="ECO:0000256" key="6">
    <source>
        <dbReference type="ARBA" id="ARBA00022917"/>
    </source>
</evidence>
<dbReference type="Pfam" id="PF00483">
    <property type="entry name" value="NTP_transferase"/>
    <property type="match status" value="1"/>
</dbReference>
<evidence type="ECO:0000256" key="4">
    <source>
        <dbReference type="ARBA" id="ARBA00022490"/>
    </source>
</evidence>
<dbReference type="InterPro" id="IPR003307">
    <property type="entry name" value="W2_domain"/>
</dbReference>
<evidence type="ECO:0000256" key="12">
    <source>
        <dbReference type="SAM" id="MobiDB-lite"/>
    </source>
</evidence>
<dbReference type="Pfam" id="PF02020">
    <property type="entry name" value="W2"/>
    <property type="match status" value="1"/>
</dbReference>
<dbReference type="GO" id="GO:0005851">
    <property type="term" value="C:eukaryotic translation initiation factor 2B complex"/>
    <property type="evidence" value="ECO:0007669"/>
    <property type="project" value="TreeGrafter"/>
</dbReference>
<evidence type="ECO:0000256" key="9">
    <source>
        <dbReference type="ARBA" id="ARBA00044144"/>
    </source>
</evidence>
<dbReference type="Pfam" id="PF25084">
    <property type="entry name" value="LbH_EIF2B"/>
    <property type="match status" value="1"/>
</dbReference>
<protein>
    <recommendedName>
        <fullName evidence="3">Mannose-1-phosphate guanyltransferase</fullName>
    </recommendedName>
    <alternativeName>
        <fullName evidence="8">GDP-mannose pyrophosphorylase</fullName>
    </alternativeName>
    <alternativeName>
        <fullName evidence="7">GTP-mannose-1-phosphate guanylyltransferase</fullName>
    </alternativeName>
    <alternativeName>
        <fullName evidence="9">Translation initiation factor eIF2B subunit epsilon</fullName>
    </alternativeName>
    <alternativeName>
        <fullName evidence="10">eIF2B GDP-GTP exchange factor subunit epsilon</fullName>
    </alternativeName>
</protein>
<dbReference type="InterPro" id="IPR044123">
    <property type="entry name" value="W2_eIF2B_epsilon"/>
</dbReference>
<feature type="region of interest" description="Disordered" evidence="12">
    <location>
        <begin position="502"/>
        <end position="534"/>
    </location>
</feature>